<gene>
    <name evidence="2" type="ORF">AUQ48_12075</name>
</gene>
<feature type="domain" description="EthD" evidence="1">
    <location>
        <begin position="10"/>
        <end position="88"/>
    </location>
</feature>
<dbReference type="GO" id="GO:0016491">
    <property type="term" value="F:oxidoreductase activity"/>
    <property type="evidence" value="ECO:0007669"/>
    <property type="project" value="InterPro"/>
</dbReference>
<accession>A0A2N4T3M6</accession>
<comment type="caution">
    <text evidence="2">The sequence shown here is derived from an EMBL/GenBank/DDBJ whole genome shotgun (WGS) entry which is preliminary data.</text>
</comment>
<dbReference type="SUPFAM" id="SSF54909">
    <property type="entry name" value="Dimeric alpha+beta barrel"/>
    <property type="match status" value="1"/>
</dbReference>
<reference evidence="2 3" key="1">
    <citation type="submission" date="2015-12" db="EMBL/GenBank/DDBJ databases">
        <authorList>
            <person name="Shamseldin A."/>
            <person name="Moawad H."/>
            <person name="Abd El-Rahim W.M."/>
            <person name="Sadowsky M.J."/>
        </authorList>
    </citation>
    <scope>NUCLEOTIDE SEQUENCE [LARGE SCALE GENOMIC DNA]</scope>
    <source>
        <strain evidence="2 3">S43</strain>
    </source>
</reference>
<name>A0A2N4T3M6_9MICC</name>
<proteinExistence type="predicted"/>
<dbReference type="InterPro" id="IPR009799">
    <property type="entry name" value="EthD_dom"/>
</dbReference>
<dbReference type="Pfam" id="PF07110">
    <property type="entry name" value="EthD"/>
    <property type="match status" value="1"/>
</dbReference>
<dbReference type="EMBL" id="LOMZ01000001">
    <property type="protein sequence ID" value="PLC12830.1"/>
    <property type="molecule type" value="Genomic_DNA"/>
</dbReference>
<dbReference type="Proteomes" id="UP000234632">
    <property type="component" value="Unassembled WGS sequence"/>
</dbReference>
<dbReference type="Gene3D" id="3.30.70.100">
    <property type="match status" value="1"/>
</dbReference>
<evidence type="ECO:0000259" key="1">
    <source>
        <dbReference type="Pfam" id="PF07110"/>
    </source>
</evidence>
<evidence type="ECO:0000313" key="3">
    <source>
        <dbReference type="Proteomes" id="UP000234632"/>
    </source>
</evidence>
<protein>
    <submittedName>
        <fullName evidence="2">Ethyl tert-butyl ether degradation protein EthD</fullName>
    </submittedName>
</protein>
<dbReference type="InterPro" id="IPR011008">
    <property type="entry name" value="Dimeric_a/b-barrel"/>
</dbReference>
<dbReference type="RefSeq" id="WP_101852365.1">
    <property type="nucleotide sequence ID" value="NZ_JARVWU010000006.1"/>
</dbReference>
<dbReference type="AlphaFoldDB" id="A0A2N4T3M6"/>
<sequence length="104" mass="11231">MHRLMVFYPEPTDRAAFADHYTSVHLPMVEDLPEVLAWRYSLDVAAAEGDSPYFAVFEADFPDAEAMGRALSSAAGAALQADMPNYATGGAVALHYPVVEPARA</sequence>
<evidence type="ECO:0000313" key="2">
    <source>
        <dbReference type="EMBL" id="PLC12830.1"/>
    </source>
</evidence>
<dbReference type="NCBIfam" id="TIGR02118">
    <property type="entry name" value="EthD family reductase"/>
    <property type="match status" value="1"/>
</dbReference>
<organism evidence="2 3">
    <name type="scientific">Kocuria flava</name>
    <dbReference type="NCBI Taxonomy" id="446860"/>
    <lineage>
        <taxon>Bacteria</taxon>
        <taxon>Bacillati</taxon>
        <taxon>Actinomycetota</taxon>
        <taxon>Actinomycetes</taxon>
        <taxon>Micrococcales</taxon>
        <taxon>Micrococcaceae</taxon>
        <taxon>Kocuria</taxon>
    </lineage>
</organism>